<gene>
    <name evidence="1" type="ORF">DERYTH_LOCUS2680</name>
</gene>
<name>A0A9N8ZI19_9GLOM</name>
<dbReference type="AlphaFoldDB" id="A0A9N8ZI19"/>
<organism evidence="1 2">
    <name type="scientific">Dentiscutata erythropus</name>
    <dbReference type="NCBI Taxonomy" id="1348616"/>
    <lineage>
        <taxon>Eukaryota</taxon>
        <taxon>Fungi</taxon>
        <taxon>Fungi incertae sedis</taxon>
        <taxon>Mucoromycota</taxon>
        <taxon>Glomeromycotina</taxon>
        <taxon>Glomeromycetes</taxon>
        <taxon>Diversisporales</taxon>
        <taxon>Gigasporaceae</taxon>
        <taxon>Dentiscutata</taxon>
    </lineage>
</organism>
<reference evidence="1" key="1">
    <citation type="submission" date="2021-06" db="EMBL/GenBank/DDBJ databases">
        <authorList>
            <person name="Kallberg Y."/>
            <person name="Tangrot J."/>
            <person name="Rosling A."/>
        </authorList>
    </citation>
    <scope>NUCLEOTIDE SEQUENCE</scope>
    <source>
        <strain evidence="1">MA453B</strain>
    </source>
</reference>
<evidence type="ECO:0000313" key="1">
    <source>
        <dbReference type="EMBL" id="CAG8496533.1"/>
    </source>
</evidence>
<dbReference type="Proteomes" id="UP000789405">
    <property type="component" value="Unassembled WGS sequence"/>
</dbReference>
<dbReference type="EMBL" id="CAJVPY010000876">
    <property type="protein sequence ID" value="CAG8496533.1"/>
    <property type="molecule type" value="Genomic_DNA"/>
</dbReference>
<proteinExistence type="predicted"/>
<comment type="caution">
    <text evidence="1">The sequence shown here is derived from an EMBL/GenBank/DDBJ whole genome shotgun (WGS) entry which is preliminary data.</text>
</comment>
<evidence type="ECO:0000313" key="2">
    <source>
        <dbReference type="Proteomes" id="UP000789405"/>
    </source>
</evidence>
<sequence length="67" mass="7875">MTNQIENEEKKKALKKQITRDADNVIDYINGEKSQLVTYDDPEEETPSLEIYYRNGIDIEKEHLIFG</sequence>
<protein>
    <submittedName>
        <fullName evidence="1">24050_t:CDS:1</fullName>
    </submittedName>
</protein>
<accession>A0A9N8ZI19</accession>
<keyword evidence="2" id="KW-1185">Reference proteome</keyword>